<feature type="domain" description="Isochorismatase-like" evidence="3">
    <location>
        <begin position="33"/>
        <end position="204"/>
    </location>
</feature>
<gene>
    <name evidence="4" type="ORF">M5X19_07035</name>
</gene>
<dbReference type="InterPro" id="IPR050272">
    <property type="entry name" value="Isochorismatase-like_hydrls"/>
</dbReference>
<dbReference type="Pfam" id="PF00857">
    <property type="entry name" value="Isochorismatase"/>
    <property type="match status" value="1"/>
</dbReference>
<keyword evidence="5" id="KW-1185">Reference proteome</keyword>
<comment type="similarity">
    <text evidence="1">Belongs to the isochorismatase family.</text>
</comment>
<reference evidence="4 5" key="1">
    <citation type="submission" date="2022-05" db="EMBL/GenBank/DDBJ databases">
        <title>Genome Sequencing of Bee-Associated Microbes.</title>
        <authorList>
            <person name="Dunlap C."/>
        </authorList>
    </citation>
    <scope>NUCLEOTIDE SEQUENCE [LARGE SCALE GENOMIC DNA]</scope>
    <source>
        <strain evidence="4 5">NRRL B-14421</strain>
    </source>
</reference>
<evidence type="ECO:0000256" key="1">
    <source>
        <dbReference type="ARBA" id="ARBA00006336"/>
    </source>
</evidence>
<evidence type="ECO:0000256" key="2">
    <source>
        <dbReference type="ARBA" id="ARBA00022801"/>
    </source>
</evidence>
<name>A0ABT4G923_9BACL</name>
<accession>A0ABT4G923</accession>
<evidence type="ECO:0000313" key="4">
    <source>
        <dbReference type="EMBL" id="MCY9692650.1"/>
    </source>
</evidence>
<sequence length="213" mass="23745">MAIWDDVLNEQDKKMFSKAKMGGTRGGLGKNPAIVVVDMTYGFVDSRFRLGCSESGYPAVKANALLLEKARNKKLPIFYSRGITELHNSGNGLWKGGEGEEKSELENTIVEEIKPLDHEVVLQKRRPSAFFGTNLVDMLIYHGVDSLIITGISTSGCVRASVVDAFSYNFKIVVPEECVADRSQISHKVSLMDIHMKYADVLKLDEVMQWLDK</sequence>
<protein>
    <submittedName>
        <fullName evidence="4">Isochorismatase family protein</fullName>
    </submittedName>
</protein>
<dbReference type="InterPro" id="IPR000868">
    <property type="entry name" value="Isochorismatase-like_dom"/>
</dbReference>
<evidence type="ECO:0000259" key="3">
    <source>
        <dbReference type="Pfam" id="PF00857"/>
    </source>
</evidence>
<organism evidence="4 5">
    <name type="scientific">Paenibacillus alginolyticus</name>
    <dbReference type="NCBI Taxonomy" id="59839"/>
    <lineage>
        <taxon>Bacteria</taxon>
        <taxon>Bacillati</taxon>
        <taxon>Bacillota</taxon>
        <taxon>Bacilli</taxon>
        <taxon>Bacillales</taxon>
        <taxon>Paenibacillaceae</taxon>
        <taxon>Paenibacillus</taxon>
    </lineage>
</organism>
<proteinExistence type="inferred from homology"/>
<dbReference type="EMBL" id="JAMDMX010000017">
    <property type="protein sequence ID" value="MCY9692650.1"/>
    <property type="molecule type" value="Genomic_DNA"/>
</dbReference>
<dbReference type="PANTHER" id="PTHR43540">
    <property type="entry name" value="PEROXYUREIDOACRYLATE/UREIDOACRYLATE AMIDOHYDROLASE-RELATED"/>
    <property type="match status" value="1"/>
</dbReference>
<dbReference type="PANTHER" id="PTHR43540:SF1">
    <property type="entry name" value="ISOCHORISMATASE HYDROLASE"/>
    <property type="match status" value="1"/>
</dbReference>
<comment type="caution">
    <text evidence="4">The sequence shown here is derived from an EMBL/GenBank/DDBJ whole genome shotgun (WGS) entry which is preliminary data.</text>
</comment>
<dbReference type="InterPro" id="IPR036380">
    <property type="entry name" value="Isochorismatase-like_sf"/>
</dbReference>
<keyword evidence="2" id="KW-0378">Hydrolase</keyword>
<dbReference type="Proteomes" id="UP001527099">
    <property type="component" value="Unassembled WGS sequence"/>
</dbReference>
<dbReference type="RefSeq" id="WP_268614184.1">
    <property type="nucleotide sequence ID" value="NZ_JAMDMX010000017.1"/>
</dbReference>
<evidence type="ECO:0000313" key="5">
    <source>
        <dbReference type="Proteomes" id="UP001527099"/>
    </source>
</evidence>
<dbReference type="SUPFAM" id="SSF52499">
    <property type="entry name" value="Isochorismatase-like hydrolases"/>
    <property type="match status" value="1"/>
</dbReference>
<dbReference type="Gene3D" id="3.40.50.850">
    <property type="entry name" value="Isochorismatase-like"/>
    <property type="match status" value="1"/>
</dbReference>